<keyword evidence="2" id="KW-1185">Reference proteome</keyword>
<name>A0A917ABW6_9RHOB</name>
<dbReference type="GO" id="GO:0003824">
    <property type="term" value="F:catalytic activity"/>
    <property type="evidence" value="ECO:0007669"/>
    <property type="project" value="UniProtKB-ARBA"/>
</dbReference>
<dbReference type="Proteomes" id="UP000612855">
    <property type="component" value="Unassembled WGS sequence"/>
</dbReference>
<reference evidence="2" key="1">
    <citation type="journal article" date="2019" name="Int. J. Syst. Evol. Microbiol.">
        <title>The Global Catalogue of Microorganisms (GCM) 10K type strain sequencing project: providing services to taxonomists for standard genome sequencing and annotation.</title>
        <authorList>
            <consortium name="The Broad Institute Genomics Platform"/>
            <consortium name="The Broad Institute Genome Sequencing Center for Infectious Disease"/>
            <person name="Wu L."/>
            <person name="Ma J."/>
        </authorList>
    </citation>
    <scope>NUCLEOTIDE SEQUENCE [LARGE SCALE GENOMIC DNA]</scope>
    <source>
        <strain evidence="2">CGMCC 1.12664</strain>
    </source>
</reference>
<dbReference type="InterPro" id="IPR029045">
    <property type="entry name" value="ClpP/crotonase-like_dom_sf"/>
</dbReference>
<dbReference type="EMBL" id="BMFJ01000002">
    <property type="protein sequence ID" value="GGE39603.1"/>
    <property type="molecule type" value="Genomic_DNA"/>
</dbReference>
<evidence type="ECO:0000313" key="1">
    <source>
        <dbReference type="EMBL" id="GGE39603.1"/>
    </source>
</evidence>
<dbReference type="SUPFAM" id="SSF52096">
    <property type="entry name" value="ClpP/crotonase"/>
    <property type="match status" value="1"/>
</dbReference>
<proteinExistence type="predicted"/>
<dbReference type="AlphaFoldDB" id="A0A917ABW6"/>
<evidence type="ECO:0008006" key="3">
    <source>
        <dbReference type="Google" id="ProtNLM"/>
    </source>
</evidence>
<accession>A0A917ABW6</accession>
<dbReference type="GO" id="GO:0006635">
    <property type="term" value="P:fatty acid beta-oxidation"/>
    <property type="evidence" value="ECO:0007669"/>
    <property type="project" value="TreeGrafter"/>
</dbReference>
<dbReference type="PANTHER" id="PTHR11941">
    <property type="entry name" value="ENOYL-COA HYDRATASE-RELATED"/>
    <property type="match status" value="1"/>
</dbReference>
<dbReference type="Gene3D" id="3.90.226.10">
    <property type="entry name" value="2-enoyl-CoA Hydratase, Chain A, domain 1"/>
    <property type="match status" value="1"/>
</dbReference>
<evidence type="ECO:0000313" key="2">
    <source>
        <dbReference type="Proteomes" id="UP000612855"/>
    </source>
</evidence>
<dbReference type="RefSeq" id="WP_188478524.1">
    <property type="nucleotide sequence ID" value="NZ_BMFJ01000002.1"/>
</dbReference>
<gene>
    <name evidence="1" type="ORF">GCM10011360_29070</name>
</gene>
<comment type="caution">
    <text evidence="1">The sequence shown here is derived from an EMBL/GenBank/DDBJ whole genome shotgun (WGS) entry which is preliminary data.</text>
</comment>
<dbReference type="InterPro" id="IPR001753">
    <property type="entry name" value="Enoyl-CoA_hydra/iso"/>
</dbReference>
<protein>
    <recommendedName>
        <fullName evidence="3">Enoyl-CoA hydratase/isomerase family protein</fullName>
    </recommendedName>
</protein>
<dbReference type="PANTHER" id="PTHR11941:SF54">
    <property type="entry name" value="ENOYL-COA HYDRATASE, MITOCHONDRIAL"/>
    <property type="match status" value="1"/>
</dbReference>
<organism evidence="1 2">
    <name type="scientific">Primorskyibacter flagellatus</name>
    <dbReference type="NCBI Taxonomy" id="1387277"/>
    <lineage>
        <taxon>Bacteria</taxon>
        <taxon>Pseudomonadati</taxon>
        <taxon>Pseudomonadota</taxon>
        <taxon>Alphaproteobacteria</taxon>
        <taxon>Rhodobacterales</taxon>
        <taxon>Roseobacteraceae</taxon>
        <taxon>Primorskyibacter</taxon>
    </lineage>
</organism>
<dbReference type="Pfam" id="PF00378">
    <property type="entry name" value="ECH_1"/>
    <property type="match status" value="1"/>
</dbReference>
<sequence>MSDLAPLDAAGLRASARVVRHWPETATLWDLGNGSAAFEIARPDNLISPAVVDALADAHAHASAEAAHLILTSDHPASFARGASGPFRDAIVTGETAETLAFLLDGQRILHSLRADALPVVCAIHGLAFSGACEVALFANGLVAEETAPIGLKEIWMGFIPGWGGFTQLMLRHQIAGEDPQTAAKTALTLCARGHIATGEDEARATLLFRDRDRTVPHRALLIPAAQTLATDLARTPDPQVPLLRLPGSRDADALRAHVDTLDADLTFAEAERSAMMTLLDLLTATPDAVLSDLDHMRNEAHAFLPLLHPRVGPRARHFAETGQRAPADI</sequence>